<evidence type="ECO:0000259" key="5">
    <source>
        <dbReference type="Pfam" id="PF00561"/>
    </source>
</evidence>
<reference evidence="8" key="1">
    <citation type="journal article" date="2019" name="Int. J. Syst. Evol. Microbiol.">
        <title>The Global Catalogue of Microorganisms (GCM) 10K type strain sequencing project: providing services to taxonomists for standard genome sequencing and annotation.</title>
        <authorList>
            <consortium name="The Broad Institute Genomics Platform"/>
            <consortium name="The Broad Institute Genome Sequencing Center for Infectious Disease"/>
            <person name="Wu L."/>
            <person name="Ma J."/>
        </authorList>
    </citation>
    <scope>NUCLEOTIDE SEQUENCE [LARGE SCALE GENOMIC DNA]</scope>
    <source>
        <strain evidence="8">TISTR 1511</strain>
    </source>
</reference>
<dbReference type="Gene3D" id="3.40.50.1820">
    <property type="entry name" value="alpha/beta hydrolase"/>
    <property type="match status" value="1"/>
</dbReference>
<accession>A0ABW5RKF7</accession>
<dbReference type="Pfam" id="PF00561">
    <property type="entry name" value="Abhydrolase_1"/>
    <property type="match status" value="1"/>
</dbReference>
<evidence type="ECO:0000313" key="8">
    <source>
        <dbReference type="Proteomes" id="UP001597453"/>
    </source>
</evidence>
<comment type="caution">
    <text evidence="7">The sequence shown here is derived from an EMBL/GenBank/DDBJ whole genome shotgun (WGS) entry which is preliminary data.</text>
</comment>
<keyword evidence="8" id="KW-1185">Reference proteome</keyword>
<evidence type="ECO:0000313" key="7">
    <source>
        <dbReference type="EMBL" id="MFD2675520.1"/>
    </source>
</evidence>
<dbReference type="GO" id="GO:0016787">
    <property type="term" value="F:hydrolase activity"/>
    <property type="evidence" value="ECO:0007669"/>
    <property type="project" value="UniProtKB-KW"/>
</dbReference>
<dbReference type="RefSeq" id="WP_083524645.1">
    <property type="nucleotide sequence ID" value="NZ_JBHUNF010000010.1"/>
</dbReference>
<evidence type="ECO:0000259" key="6">
    <source>
        <dbReference type="Pfam" id="PF08386"/>
    </source>
</evidence>
<dbReference type="PANTHER" id="PTHR43248:SF29">
    <property type="entry name" value="TRIPEPTIDYL AMINOPEPTIDASE"/>
    <property type="match status" value="1"/>
</dbReference>
<keyword evidence="2" id="KW-0732">Signal</keyword>
<dbReference type="Pfam" id="PF08386">
    <property type="entry name" value="Abhydrolase_4"/>
    <property type="match status" value="1"/>
</dbReference>
<evidence type="ECO:0000256" key="3">
    <source>
        <dbReference type="ARBA" id="ARBA00022801"/>
    </source>
</evidence>
<name>A0ABW5RKF7_9MICO</name>
<dbReference type="EMBL" id="JBHUNF010000010">
    <property type="protein sequence ID" value="MFD2675520.1"/>
    <property type="molecule type" value="Genomic_DNA"/>
</dbReference>
<keyword evidence="3 7" id="KW-0378">Hydrolase</keyword>
<organism evidence="7 8">
    <name type="scientific">Gulosibacter bifidus</name>
    <dbReference type="NCBI Taxonomy" id="272239"/>
    <lineage>
        <taxon>Bacteria</taxon>
        <taxon>Bacillati</taxon>
        <taxon>Actinomycetota</taxon>
        <taxon>Actinomycetes</taxon>
        <taxon>Micrococcales</taxon>
        <taxon>Microbacteriaceae</taxon>
        <taxon>Gulosibacter</taxon>
    </lineage>
</organism>
<dbReference type="SUPFAM" id="SSF53474">
    <property type="entry name" value="alpha/beta-Hydrolases"/>
    <property type="match status" value="1"/>
</dbReference>
<proteinExistence type="inferred from homology"/>
<evidence type="ECO:0000256" key="2">
    <source>
        <dbReference type="ARBA" id="ARBA00022729"/>
    </source>
</evidence>
<dbReference type="InterPro" id="IPR013595">
    <property type="entry name" value="Pept_S33_TAP-like_C"/>
</dbReference>
<dbReference type="InterPro" id="IPR000073">
    <property type="entry name" value="AB_hydrolase_1"/>
</dbReference>
<keyword evidence="4" id="KW-0812">Transmembrane</keyword>
<dbReference type="InterPro" id="IPR029058">
    <property type="entry name" value="AB_hydrolase_fold"/>
</dbReference>
<evidence type="ECO:0000256" key="4">
    <source>
        <dbReference type="SAM" id="Phobius"/>
    </source>
</evidence>
<keyword evidence="4" id="KW-1133">Transmembrane helix</keyword>
<dbReference type="PROSITE" id="PS51257">
    <property type="entry name" value="PROKAR_LIPOPROTEIN"/>
    <property type="match status" value="1"/>
</dbReference>
<feature type="transmembrane region" description="Helical" evidence="4">
    <location>
        <begin position="12"/>
        <end position="33"/>
    </location>
</feature>
<dbReference type="Proteomes" id="UP001597453">
    <property type="component" value="Unassembled WGS sequence"/>
</dbReference>
<feature type="domain" description="AB hydrolase-1" evidence="5">
    <location>
        <begin position="116"/>
        <end position="305"/>
    </location>
</feature>
<dbReference type="PANTHER" id="PTHR43248">
    <property type="entry name" value="2-SUCCINYL-6-HYDROXY-2,4-CYCLOHEXADIENE-1-CARBOXYLATE SYNTHASE"/>
    <property type="match status" value="1"/>
</dbReference>
<feature type="domain" description="Peptidase S33 tripeptidyl aminopeptidase-like C-terminal" evidence="6">
    <location>
        <begin position="442"/>
        <end position="536"/>
    </location>
</feature>
<gene>
    <name evidence="7" type="ORF">ACFSUQ_09485</name>
</gene>
<keyword evidence="4" id="KW-0472">Membrane</keyword>
<protein>
    <submittedName>
        <fullName evidence="7">Alpha/beta hydrolase</fullName>
    </submittedName>
</protein>
<evidence type="ECO:0000256" key="1">
    <source>
        <dbReference type="ARBA" id="ARBA00010088"/>
    </source>
</evidence>
<sequence length="539" mass="59332">MFGQTGRKHRRLMGSIALGAVTSFLLSGCVLIQELQGTGQREYSAEELIDADLDPQLREFYEQDVEWSECPAEYAVGEKFECATVEAPMNWDAPDEHEPIELALIRLPAKGESQGALLSNPGGPGGSGIDHVGQSSSMFSKKLRENFDLVSWDPRGVGHSSAVTCYDDEGTDEYLYGVPENAADMTPEQAVSYQIKKSTEYGAACLKNTGPLLEYVDTNSTVRDLDMLRAVLGEPKLNYFGFSYGTDIGARYIDQYPDRVGRITLDGATDPTVGGFDMVIDQQTKFAESTRAYLKDCLSSQACPFDNVGGVDGAIMQIQKMMNEVDDQLPKHTDGRVVTSSVIQQAIVTAMYDESTWELLTQAFTLWKDNRDATMFFMLSDAYLGRDTEGHYASNMFDAFTAINCLDMPLETDKETIRKYNAELNEVMLFKDAEMAEAMAEIGDITCETWPVKSKVEELKPVKGEGAPPVLVVATSNDPATTLEWAEAVAEQLESATLIVYEGEGHIAYDEGNPCTVDAIDEYFVTGKVPESDLTCKPE</sequence>
<dbReference type="InterPro" id="IPR051601">
    <property type="entry name" value="Serine_prot/Carboxylest_S33"/>
</dbReference>
<comment type="similarity">
    <text evidence="1">Belongs to the peptidase S33 family.</text>
</comment>